<keyword evidence="3" id="KW-1185">Reference proteome</keyword>
<gene>
    <name evidence="1" type="ORF">BCF38_101288</name>
    <name evidence="2" type="ORF">SAMN05421539_101288</name>
</gene>
<dbReference type="EMBL" id="QGDJ01000001">
    <property type="protein sequence ID" value="PWJ21879.1"/>
    <property type="molecule type" value="Genomic_DNA"/>
</dbReference>
<dbReference type="Proteomes" id="UP000245839">
    <property type="component" value="Unassembled WGS sequence"/>
</dbReference>
<organism evidence="2 4">
    <name type="scientific">Jannaschia seohaensis</name>
    <dbReference type="NCBI Taxonomy" id="475081"/>
    <lineage>
        <taxon>Bacteria</taxon>
        <taxon>Pseudomonadati</taxon>
        <taxon>Pseudomonadota</taxon>
        <taxon>Alphaproteobacteria</taxon>
        <taxon>Rhodobacterales</taxon>
        <taxon>Roseobacteraceae</taxon>
        <taxon>Jannaschia</taxon>
    </lineage>
</organism>
<dbReference type="Proteomes" id="UP000251571">
    <property type="component" value="Unassembled WGS sequence"/>
</dbReference>
<dbReference type="AlphaFoldDB" id="A0A2Y9A7K0"/>
<reference evidence="2 4" key="1">
    <citation type="submission" date="2016-10" db="EMBL/GenBank/DDBJ databases">
        <authorList>
            <person name="Cai Z."/>
        </authorList>
    </citation>
    <scope>NUCLEOTIDE SEQUENCE [LARGE SCALE GENOMIC DNA]</scope>
    <source>
        <strain evidence="2 4">DSM 25227</strain>
    </source>
</reference>
<evidence type="ECO:0000313" key="1">
    <source>
        <dbReference type="EMBL" id="PWJ21879.1"/>
    </source>
</evidence>
<evidence type="ECO:0000313" key="4">
    <source>
        <dbReference type="Proteomes" id="UP000251571"/>
    </source>
</evidence>
<reference evidence="1 3" key="2">
    <citation type="submission" date="2018-03" db="EMBL/GenBank/DDBJ databases">
        <title>Genomic Encyclopedia of Archaeal and Bacterial Type Strains, Phase II (KMG-II): from individual species to whole genera.</title>
        <authorList>
            <person name="Goeker M."/>
        </authorList>
    </citation>
    <scope>NUCLEOTIDE SEQUENCE [LARGE SCALE GENOMIC DNA]</scope>
    <source>
        <strain evidence="1 3">DSM 25227</strain>
    </source>
</reference>
<sequence length="85" mass="9259">MMRCARMRRLDRFVTQDYLWPLALTITLASGFGLLAAGADAAVVFSTDDRAAWTAAAGGGLPDYVEDFAGISPMELFWIRLSLAD</sequence>
<dbReference type="EMBL" id="UETC01000001">
    <property type="protein sequence ID" value="SSA38157.1"/>
    <property type="molecule type" value="Genomic_DNA"/>
</dbReference>
<protein>
    <submittedName>
        <fullName evidence="2">Uncharacterized protein</fullName>
    </submittedName>
</protein>
<evidence type="ECO:0000313" key="2">
    <source>
        <dbReference type="EMBL" id="SSA38157.1"/>
    </source>
</evidence>
<accession>A0A2Y9A7K0</accession>
<name>A0A2Y9A7K0_9RHOB</name>
<proteinExistence type="predicted"/>
<evidence type="ECO:0000313" key="3">
    <source>
        <dbReference type="Proteomes" id="UP000245839"/>
    </source>
</evidence>